<evidence type="ECO:0000313" key="2">
    <source>
        <dbReference type="Proteomes" id="UP000281553"/>
    </source>
</evidence>
<evidence type="ECO:0000313" key="1">
    <source>
        <dbReference type="EMBL" id="VDN20613.1"/>
    </source>
</evidence>
<dbReference type="EMBL" id="UYRU01071100">
    <property type="protein sequence ID" value="VDN20613.1"/>
    <property type="molecule type" value="Genomic_DNA"/>
</dbReference>
<dbReference type="AlphaFoldDB" id="A0A3P7MAU8"/>
<gene>
    <name evidence="1" type="ORF">DILT_LOCUS13659</name>
</gene>
<organism evidence="1 2">
    <name type="scientific">Dibothriocephalus latus</name>
    <name type="common">Fish tapeworm</name>
    <name type="synonym">Diphyllobothrium latum</name>
    <dbReference type="NCBI Taxonomy" id="60516"/>
    <lineage>
        <taxon>Eukaryota</taxon>
        <taxon>Metazoa</taxon>
        <taxon>Spiralia</taxon>
        <taxon>Lophotrochozoa</taxon>
        <taxon>Platyhelminthes</taxon>
        <taxon>Cestoda</taxon>
        <taxon>Eucestoda</taxon>
        <taxon>Diphyllobothriidea</taxon>
        <taxon>Diphyllobothriidae</taxon>
        <taxon>Dibothriocephalus</taxon>
    </lineage>
</organism>
<proteinExistence type="predicted"/>
<reference evidence="1 2" key="1">
    <citation type="submission" date="2018-11" db="EMBL/GenBank/DDBJ databases">
        <authorList>
            <consortium name="Pathogen Informatics"/>
        </authorList>
    </citation>
    <scope>NUCLEOTIDE SEQUENCE [LARGE SCALE GENOMIC DNA]</scope>
</reference>
<dbReference type="OrthoDB" id="10636051at2759"/>
<keyword evidence="2" id="KW-1185">Reference proteome</keyword>
<name>A0A3P7MAU8_DIBLA</name>
<accession>A0A3P7MAU8</accession>
<protein>
    <submittedName>
        <fullName evidence="1">Uncharacterized protein</fullName>
    </submittedName>
</protein>
<sequence>MASLVTQFVRGPELEAVRAGVRYLLPISAQHDKLLDDLVVLDEDLCSLLRQAARDLLNSASFDVEEEFEVLASHLDRALQFAEVSLTKLPSGVVHDSPTSPVETIELPVPSFVPF</sequence>
<dbReference type="Proteomes" id="UP000281553">
    <property type="component" value="Unassembled WGS sequence"/>
</dbReference>